<feature type="repeat" description="ANK" evidence="3">
    <location>
        <begin position="756"/>
        <end position="788"/>
    </location>
</feature>
<feature type="repeat" description="ANK" evidence="3">
    <location>
        <begin position="991"/>
        <end position="1023"/>
    </location>
</feature>
<dbReference type="Gene3D" id="1.20.120.1020">
    <property type="entry name" value="Prion-inhibition and propagation, HeLo domain"/>
    <property type="match status" value="1"/>
</dbReference>
<evidence type="ECO:0000256" key="1">
    <source>
        <dbReference type="ARBA" id="ARBA00022737"/>
    </source>
</evidence>
<dbReference type="SMART" id="SM00248">
    <property type="entry name" value="ANK"/>
    <property type="match status" value="13"/>
</dbReference>
<dbReference type="Pfam" id="PF14479">
    <property type="entry name" value="HeLo"/>
    <property type="match status" value="1"/>
</dbReference>
<name>A0A0B7KA43_BIOOC</name>
<dbReference type="PANTHER" id="PTHR24171">
    <property type="entry name" value="ANKYRIN REPEAT DOMAIN-CONTAINING PROTEIN 39-RELATED"/>
    <property type="match status" value="1"/>
</dbReference>
<evidence type="ECO:0000256" key="2">
    <source>
        <dbReference type="ARBA" id="ARBA00023043"/>
    </source>
</evidence>
<reference evidence="6" key="1">
    <citation type="submission" date="2015-01" db="EMBL/GenBank/DDBJ databases">
        <authorList>
            <person name="Durling Mikael"/>
        </authorList>
    </citation>
    <scope>NUCLEOTIDE SEQUENCE</scope>
</reference>
<dbReference type="EMBL" id="CDPU01000039">
    <property type="protein sequence ID" value="CEO53989.1"/>
    <property type="molecule type" value="Genomic_DNA"/>
</dbReference>
<feature type="repeat" description="ANK" evidence="3">
    <location>
        <begin position="789"/>
        <end position="821"/>
    </location>
</feature>
<dbReference type="InterPro" id="IPR056884">
    <property type="entry name" value="NPHP3-like_N"/>
</dbReference>
<feature type="domain" description="Prion-inhibition and propagation HeLo" evidence="4">
    <location>
        <begin position="5"/>
        <end position="184"/>
    </location>
</feature>
<organism evidence="6">
    <name type="scientific">Bionectria ochroleuca</name>
    <name type="common">Gliocladium roseum</name>
    <dbReference type="NCBI Taxonomy" id="29856"/>
    <lineage>
        <taxon>Eukaryota</taxon>
        <taxon>Fungi</taxon>
        <taxon>Dikarya</taxon>
        <taxon>Ascomycota</taxon>
        <taxon>Pezizomycotina</taxon>
        <taxon>Sordariomycetes</taxon>
        <taxon>Hypocreomycetidae</taxon>
        <taxon>Hypocreales</taxon>
        <taxon>Bionectriaceae</taxon>
        <taxon>Clonostachys</taxon>
    </lineage>
</organism>
<dbReference type="PROSITE" id="PS50088">
    <property type="entry name" value="ANK_REPEAT"/>
    <property type="match status" value="10"/>
</dbReference>
<dbReference type="Pfam" id="PF13637">
    <property type="entry name" value="Ank_4"/>
    <property type="match status" value="1"/>
</dbReference>
<feature type="repeat" description="ANK" evidence="3">
    <location>
        <begin position="1092"/>
        <end position="1124"/>
    </location>
</feature>
<feature type="repeat" description="ANK" evidence="3">
    <location>
        <begin position="957"/>
        <end position="989"/>
    </location>
</feature>
<dbReference type="Pfam" id="PF24883">
    <property type="entry name" value="NPHP3_N"/>
    <property type="match status" value="1"/>
</dbReference>
<sequence>MEPAGVAIGVIGLAGLFNTCLDVVARVDAYRDFGFDSRCLAAQFEADKLRFERWGRAVGLEQGKLSTNYHPSLAEQSTRSVVAHLISTIQEVCRGSESGAWQSPSSEQMPGSDAHRLTQHPTIVSTSPASTRQKLAWALRGKAKRVAEVEKLGILVQKLYEQVPIEADETKKLHGSEVTNLGSMRYIQDIQDALKKIEQDIEAETRRELYAWIGADIPSDMYDDLNSTRVPGTCDWILERDDFRTWLTSIENPSVLWANAAAGFGKTVMCARVIEHLSQTLKMPVAYFFLSSKYSSRDDPYLALRAWITQIMDHDEGAFEFVRRKWLSLHEKIATRTTIISLFHEIAKAASNTTFILDGLDECTWVNLYHQKHDAVSTFVQVIATAIERSSSRWMLVSRNNEYIRNSLCDSFGDGFFEIRITTDDVHNDIVSYSRSLVNQKLSNKSQLVRDTISEQMAEKCDGQFLWVRLQADNLRRASNQLQLQRALSKTPAGLEQLYEREWESIRTNPTVDTDRSLLLLKWAAFSIRPLSVSEISVAVLIDNEIGVPVEELPDEDDSSYVASDIKDHCGSLIEITNDDENSDQMDSMMVKITHFSVKEFLLTHVFSSGGSLELNAGLLVSHEERQHDFLAEKCLCYIFNLDIWELNALKKGVVNLQASLLTYAAGTWDEHVCRGSQDNSDIVDLANHFFQDETGAFDTWKRWTNGQVVGHKNSPELDENDQQNRLSYSMGLLLHKTTEHLLSKDGCDVNGRGLFGETPLIISCRDNHLENVTQLLSLGANTSISSVAGNVPLCVAVSKGHNELAKLLLDKGADVDIKEAAANDRTALLWAASLGHVDLVKLLLDRGADISLTDKFGNTPLFLAAYKGNLQITQLLLEKGADVAAKTQQGWQPLTAACMMGQIEIASLLLENGADIDVKNEEGWAVIHEAVYNDQIEIVRWLFEREPDLINIITSSGWYPIHIAALNGHLELVRWFLEKQPELISVTDPDGWSPLHKAAEKGHADVVNLLLQKGSDAGMSDNNGTTPLHCALHNGDVQIAELLLLEEGVDVITRDVDGCSPLHLVCNSGNLELATLLLKQNGIDKDACDVLGYTPLAEAVRCGHAEIVKLLLSDKVRAIARTEDRFGLIPPFYALRNNHVEILELLLPKTERWIEWKDSLGRDLMWWAQRLGSLEVANLLVKHGARKSPLYNGNDPGLLPSQSPPFDINLAYCDHCIGLILDDSEAYWCNNCHSGGVCILLECYEAGLRCLNNSHVLAFDVFPVSRE</sequence>
<dbReference type="InterPro" id="IPR002110">
    <property type="entry name" value="Ankyrin_rpt"/>
</dbReference>
<gene>
    <name evidence="6" type="ORF">BN869_000010047_1</name>
</gene>
<dbReference type="Pfam" id="PF12796">
    <property type="entry name" value="Ank_2"/>
    <property type="match status" value="3"/>
</dbReference>
<feature type="repeat" description="ANK" evidence="3">
    <location>
        <begin position="1024"/>
        <end position="1057"/>
    </location>
</feature>
<protein>
    <submittedName>
        <fullName evidence="6">Uncharacterized protein</fullName>
    </submittedName>
</protein>
<feature type="repeat" description="ANK" evidence="3">
    <location>
        <begin position="890"/>
        <end position="922"/>
    </location>
</feature>
<feature type="domain" description="Nephrocystin 3-like N-terminal" evidence="5">
    <location>
        <begin position="232"/>
        <end position="399"/>
    </location>
</feature>
<accession>A0A0B7KA43</accession>
<dbReference type="InterPro" id="IPR029498">
    <property type="entry name" value="HeLo_dom"/>
</dbReference>
<dbReference type="PROSITE" id="PS50297">
    <property type="entry name" value="ANK_REP_REGION"/>
    <property type="match status" value="9"/>
</dbReference>
<keyword evidence="1" id="KW-0677">Repeat</keyword>
<dbReference type="AlphaFoldDB" id="A0A0B7KA43"/>
<dbReference type="SUPFAM" id="SSF48403">
    <property type="entry name" value="Ankyrin repeat"/>
    <property type="match status" value="2"/>
</dbReference>
<evidence type="ECO:0000256" key="3">
    <source>
        <dbReference type="PROSITE-ProRule" id="PRU00023"/>
    </source>
</evidence>
<keyword evidence="2 3" id="KW-0040">ANK repeat</keyword>
<dbReference type="Gene3D" id="1.25.40.20">
    <property type="entry name" value="Ankyrin repeat-containing domain"/>
    <property type="match status" value="4"/>
</dbReference>
<evidence type="ECO:0000313" key="6">
    <source>
        <dbReference type="EMBL" id="CEO53989.1"/>
    </source>
</evidence>
<dbReference type="InterPro" id="IPR038305">
    <property type="entry name" value="HeLo_sf"/>
</dbReference>
<feature type="repeat" description="ANK" evidence="3">
    <location>
        <begin position="1058"/>
        <end position="1091"/>
    </location>
</feature>
<feature type="repeat" description="ANK" evidence="3">
    <location>
        <begin position="857"/>
        <end position="889"/>
    </location>
</feature>
<feature type="repeat" description="ANK" evidence="3">
    <location>
        <begin position="824"/>
        <end position="856"/>
    </location>
</feature>
<dbReference type="Gene3D" id="3.40.50.300">
    <property type="entry name" value="P-loop containing nucleotide triphosphate hydrolases"/>
    <property type="match status" value="1"/>
</dbReference>
<dbReference type="PRINTS" id="PR01415">
    <property type="entry name" value="ANKYRIN"/>
</dbReference>
<evidence type="ECO:0000259" key="5">
    <source>
        <dbReference type="Pfam" id="PF24883"/>
    </source>
</evidence>
<dbReference type="SUPFAM" id="SSF52540">
    <property type="entry name" value="P-loop containing nucleoside triphosphate hydrolases"/>
    <property type="match status" value="1"/>
</dbReference>
<dbReference type="InterPro" id="IPR036770">
    <property type="entry name" value="Ankyrin_rpt-contain_sf"/>
</dbReference>
<proteinExistence type="predicted"/>
<evidence type="ECO:0000259" key="4">
    <source>
        <dbReference type="Pfam" id="PF14479"/>
    </source>
</evidence>
<dbReference type="InterPro" id="IPR027417">
    <property type="entry name" value="P-loop_NTPase"/>
</dbReference>